<organism evidence="2 3">
    <name type="scientific">Paenibacillus rhizovicinus</name>
    <dbReference type="NCBI Taxonomy" id="2704463"/>
    <lineage>
        <taxon>Bacteria</taxon>
        <taxon>Bacillati</taxon>
        <taxon>Bacillota</taxon>
        <taxon>Bacilli</taxon>
        <taxon>Bacillales</taxon>
        <taxon>Paenibacillaceae</taxon>
        <taxon>Paenibacillus</taxon>
    </lineage>
</organism>
<evidence type="ECO:0000256" key="1">
    <source>
        <dbReference type="SAM" id="SignalP"/>
    </source>
</evidence>
<name>A0A6C0P5N8_9BACL</name>
<evidence type="ECO:0000313" key="2">
    <source>
        <dbReference type="EMBL" id="QHW33829.1"/>
    </source>
</evidence>
<keyword evidence="1" id="KW-0732">Signal</keyword>
<dbReference type="KEGG" id="prz:GZH47_25550"/>
<protein>
    <submittedName>
        <fullName evidence="2">Uncharacterized protein</fullName>
    </submittedName>
</protein>
<dbReference type="Proteomes" id="UP000479114">
    <property type="component" value="Chromosome"/>
</dbReference>
<sequence length="160" mass="18072">MYRKLLACSILCLSLMSWSIQTTYAAVPTLISDHWSVSLDAPDSDNPNMSTPVPNKVNMYSLKLKNTGGQAYHVRVQAFRDEPGSHTQMQLAVNGIVAPVWESGRELTVHHNLPVLAKANDIEVVVYWETAEDQDKIVHGKKAARTWKQSFHFKQKALRR</sequence>
<dbReference type="RefSeq" id="WP_162643826.1">
    <property type="nucleotide sequence ID" value="NZ_CP048286.1"/>
</dbReference>
<reference evidence="2 3" key="1">
    <citation type="submission" date="2020-02" db="EMBL/GenBank/DDBJ databases">
        <title>Paenibacillus sp. nov., isolated from rhizosphere soil of tomato.</title>
        <authorList>
            <person name="Weon H.-Y."/>
            <person name="Lee S.A."/>
        </authorList>
    </citation>
    <scope>NUCLEOTIDE SEQUENCE [LARGE SCALE GENOMIC DNA]</scope>
    <source>
        <strain evidence="2 3">14171R-81</strain>
    </source>
</reference>
<gene>
    <name evidence="2" type="ORF">GZH47_25550</name>
</gene>
<feature type="chain" id="PRO_5025414893" evidence="1">
    <location>
        <begin position="26"/>
        <end position="160"/>
    </location>
</feature>
<dbReference type="AlphaFoldDB" id="A0A6C0P5N8"/>
<evidence type="ECO:0000313" key="3">
    <source>
        <dbReference type="Proteomes" id="UP000479114"/>
    </source>
</evidence>
<dbReference type="EMBL" id="CP048286">
    <property type="protein sequence ID" value="QHW33829.1"/>
    <property type="molecule type" value="Genomic_DNA"/>
</dbReference>
<accession>A0A6C0P5N8</accession>
<keyword evidence="3" id="KW-1185">Reference proteome</keyword>
<proteinExistence type="predicted"/>
<feature type="signal peptide" evidence="1">
    <location>
        <begin position="1"/>
        <end position="25"/>
    </location>
</feature>